<gene>
    <name evidence="2" type="ORF">R3P38DRAFT_2375304</name>
</gene>
<evidence type="ECO:0000256" key="1">
    <source>
        <dbReference type="SAM" id="MobiDB-lite"/>
    </source>
</evidence>
<feature type="region of interest" description="Disordered" evidence="1">
    <location>
        <begin position="18"/>
        <end position="99"/>
    </location>
</feature>
<evidence type="ECO:0000313" key="3">
    <source>
        <dbReference type="Proteomes" id="UP001362999"/>
    </source>
</evidence>
<feature type="non-terminal residue" evidence="2">
    <location>
        <position position="278"/>
    </location>
</feature>
<dbReference type="EMBL" id="JAWWNJ010000038">
    <property type="protein sequence ID" value="KAK7021671.1"/>
    <property type="molecule type" value="Genomic_DNA"/>
</dbReference>
<dbReference type="Proteomes" id="UP001362999">
    <property type="component" value="Unassembled WGS sequence"/>
</dbReference>
<accession>A0AAW0B6I7</accession>
<reference evidence="2 3" key="1">
    <citation type="journal article" date="2024" name="J Genomics">
        <title>Draft genome sequencing and assembly of Favolaschia claudopus CIRM-BRFM 2984 isolated from oak limbs.</title>
        <authorList>
            <person name="Navarro D."/>
            <person name="Drula E."/>
            <person name="Chaduli D."/>
            <person name="Cazenave R."/>
            <person name="Ahrendt S."/>
            <person name="Wang J."/>
            <person name="Lipzen A."/>
            <person name="Daum C."/>
            <person name="Barry K."/>
            <person name="Grigoriev I.V."/>
            <person name="Favel A."/>
            <person name="Rosso M.N."/>
            <person name="Martin F."/>
        </authorList>
    </citation>
    <scope>NUCLEOTIDE SEQUENCE [LARGE SCALE GENOMIC DNA]</scope>
    <source>
        <strain evidence="2 3">CIRM-BRFM 2984</strain>
    </source>
</reference>
<feature type="non-terminal residue" evidence="2">
    <location>
        <position position="1"/>
    </location>
</feature>
<dbReference type="AlphaFoldDB" id="A0AAW0B6I7"/>
<protein>
    <submittedName>
        <fullName evidence="2">Uncharacterized protein</fullName>
    </submittedName>
</protein>
<comment type="caution">
    <text evidence="2">The sequence shown here is derived from an EMBL/GenBank/DDBJ whole genome shotgun (WGS) entry which is preliminary data.</text>
</comment>
<evidence type="ECO:0000313" key="2">
    <source>
        <dbReference type="EMBL" id="KAK7021671.1"/>
    </source>
</evidence>
<name>A0AAW0B6I7_9AGAR</name>
<keyword evidence="3" id="KW-1185">Reference proteome</keyword>
<feature type="compositionally biased region" description="Basic and acidic residues" evidence="1">
    <location>
        <begin position="54"/>
        <end position="76"/>
    </location>
</feature>
<organism evidence="2 3">
    <name type="scientific">Favolaschia claudopus</name>
    <dbReference type="NCBI Taxonomy" id="2862362"/>
    <lineage>
        <taxon>Eukaryota</taxon>
        <taxon>Fungi</taxon>
        <taxon>Dikarya</taxon>
        <taxon>Basidiomycota</taxon>
        <taxon>Agaricomycotina</taxon>
        <taxon>Agaricomycetes</taxon>
        <taxon>Agaricomycetidae</taxon>
        <taxon>Agaricales</taxon>
        <taxon>Marasmiineae</taxon>
        <taxon>Mycenaceae</taxon>
        <taxon>Favolaschia</taxon>
    </lineage>
</organism>
<proteinExistence type="predicted"/>
<sequence length="278" mass="31207">CSQSKCKRLIPYIGPKTLKTCNTCRESNRKAQAATRKRKADQKDAKDARKRAREHSPETERVKRVEDASNVDKDASPAHGPNLDTPPGMESDEEEAASGGPVNFASLELLFQAIRGAFTGGKPVEFHGTCRIPEDPMVSDKERVKMTAHEIWKITGYRFKVKDNKMQVTGHKTRLWCCQDQARKLKSRPSQREGAKHRDTLGMDRYDCKSALRIACLSGDIAGEKKLRVYIKHDADHLPYYDVSLPPGAAAIIRENLEWHTPVEIAPKVRAQYPSVTA</sequence>